<feature type="chain" id="PRO_5045746692" description="Protein kinase domain-containing protein" evidence="3">
    <location>
        <begin position="23"/>
        <end position="368"/>
    </location>
</feature>
<organism evidence="5 6">
    <name type="scientific">Clavelina lepadiformis</name>
    <name type="common">Light-bulb sea squirt</name>
    <name type="synonym">Ascidia lepadiformis</name>
    <dbReference type="NCBI Taxonomy" id="159417"/>
    <lineage>
        <taxon>Eukaryota</taxon>
        <taxon>Metazoa</taxon>
        <taxon>Chordata</taxon>
        <taxon>Tunicata</taxon>
        <taxon>Ascidiacea</taxon>
        <taxon>Aplousobranchia</taxon>
        <taxon>Clavelinidae</taxon>
        <taxon>Clavelina</taxon>
    </lineage>
</organism>
<keyword evidence="1" id="KW-0547">Nucleotide-binding</keyword>
<dbReference type="InterPro" id="IPR000719">
    <property type="entry name" value="Prot_kinase_dom"/>
</dbReference>
<dbReference type="InterPro" id="IPR050122">
    <property type="entry name" value="RTK"/>
</dbReference>
<dbReference type="InterPro" id="IPR001245">
    <property type="entry name" value="Ser-Thr/Tyr_kinase_cat_dom"/>
</dbReference>
<feature type="domain" description="Protein kinase" evidence="4">
    <location>
        <begin position="187"/>
        <end position="368"/>
    </location>
</feature>
<evidence type="ECO:0000256" key="2">
    <source>
        <dbReference type="SAM" id="Phobius"/>
    </source>
</evidence>
<sequence length="368" mass="41247">MTILRITTSLIVSFSAVQCVVGQNENMPDLTAAMVVFLVLFLLCIPVIVYLAYKLRKYKLLYQIKQKHPYTISQHEPQHKPQHKYDDIGCNNSAFRDDASSIKSSVTYKRSLESLTLSQLMKGATIDDDIPHIAPMDSMGTKRVTKVLSHNDISGIVPYPSNSSIQDWNTEDVQHTLNLTQIRVENWLREEKGKKCGVGEVDLGKPTPCFVKILRSPKVDKFPISDDIISMNRLLNYKTCDNPNLVKFYGSCLLDDSLYLVSEFISSRDLRNVLLSSRTLDHAAVISTLSGAQLLKFVMGIADGLVYLHGNDVVHGALCARSILISDRLVPKISECCGENSKRLKLKSLRWAAPECFTTLLYSEMADV</sequence>
<name>A0ABP0H285_CLALP</name>
<gene>
    <name evidence="5" type="ORF">CVLEPA_LOCUS30406</name>
</gene>
<keyword evidence="3" id="KW-0732">Signal</keyword>
<evidence type="ECO:0000256" key="1">
    <source>
        <dbReference type="ARBA" id="ARBA00022840"/>
    </source>
</evidence>
<keyword evidence="2" id="KW-1133">Transmembrane helix</keyword>
<feature type="signal peptide" evidence="3">
    <location>
        <begin position="1"/>
        <end position="22"/>
    </location>
</feature>
<evidence type="ECO:0000313" key="5">
    <source>
        <dbReference type="EMBL" id="CAK8697129.1"/>
    </source>
</evidence>
<dbReference type="PANTHER" id="PTHR24416">
    <property type="entry name" value="TYROSINE-PROTEIN KINASE RECEPTOR"/>
    <property type="match status" value="1"/>
</dbReference>
<keyword evidence="2" id="KW-0472">Membrane</keyword>
<dbReference type="InterPro" id="IPR011009">
    <property type="entry name" value="Kinase-like_dom_sf"/>
</dbReference>
<evidence type="ECO:0000313" key="6">
    <source>
        <dbReference type="Proteomes" id="UP001642483"/>
    </source>
</evidence>
<protein>
    <recommendedName>
        <fullName evidence="4">Protein kinase domain-containing protein</fullName>
    </recommendedName>
</protein>
<dbReference type="Gene3D" id="1.10.510.10">
    <property type="entry name" value="Transferase(Phosphotransferase) domain 1"/>
    <property type="match status" value="1"/>
</dbReference>
<dbReference type="Proteomes" id="UP001642483">
    <property type="component" value="Unassembled WGS sequence"/>
</dbReference>
<dbReference type="Pfam" id="PF07714">
    <property type="entry name" value="PK_Tyr_Ser-Thr"/>
    <property type="match status" value="1"/>
</dbReference>
<evidence type="ECO:0000256" key="3">
    <source>
        <dbReference type="SAM" id="SignalP"/>
    </source>
</evidence>
<keyword evidence="6" id="KW-1185">Reference proteome</keyword>
<accession>A0ABP0H285</accession>
<keyword evidence="1" id="KW-0067">ATP-binding</keyword>
<evidence type="ECO:0000259" key="4">
    <source>
        <dbReference type="PROSITE" id="PS50011"/>
    </source>
</evidence>
<dbReference type="EMBL" id="CAWYQH010000163">
    <property type="protein sequence ID" value="CAK8697129.1"/>
    <property type="molecule type" value="Genomic_DNA"/>
</dbReference>
<proteinExistence type="predicted"/>
<comment type="caution">
    <text evidence="5">The sequence shown here is derived from an EMBL/GenBank/DDBJ whole genome shotgun (WGS) entry which is preliminary data.</text>
</comment>
<dbReference type="SMART" id="SM00219">
    <property type="entry name" value="TyrKc"/>
    <property type="match status" value="1"/>
</dbReference>
<dbReference type="InterPro" id="IPR020635">
    <property type="entry name" value="Tyr_kinase_cat_dom"/>
</dbReference>
<dbReference type="PROSITE" id="PS50011">
    <property type="entry name" value="PROTEIN_KINASE_DOM"/>
    <property type="match status" value="1"/>
</dbReference>
<reference evidence="5 6" key="1">
    <citation type="submission" date="2024-02" db="EMBL/GenBank/DDBJ databases">
        <authorList>
            <person name="Daric V."/>
            <person name="Darras S."/>
        </authorList>
    </citation>
    <scope>NUCLEOTIDE SEQUENCE [LARGE SCALE GENOMIC DNA]</scope>
</reference>
<feature type="transmembrane region" description="Helical" evidence="2">
    <location>
        <begin position="32"/>
        <end position="53"/>
    </location>
</feature>
<keyword evidence="2" id="KW-0812">Transmembrane</keyword>
<dbReference type="PANTHER" id="PTHR24416:SF622">
    <property type="entry name" value="PROTEIN KINASE DOMAIN-CONTAINING PROTEIN"/>
    <property type="match status" value="1"/>
</dbReference>
<dbReference type="SUPFAM" id="SSF56112">
    <property type="entry name" value="Protein kinase-like (PK-like)"/>
    <property type="match status" value="1"/>
</dbReference>